<dbReference type="GO" id="GO:0005829">
    <property type="term" value="C:cytosol"/>
    <property type="evidence" value="ECO:0007669"/>
    <property type="project" value="TreeGrafter"/>
</dbReference>
<sequence>MVRLMPENATQHKTAGPYSPVLEVKGTNLVFLSGQASLDVEGNTIGDTIEEQTHVTIEHCIKQLKEANCTLDNVVEVTVYLADLSEWDRFNAVYRDYFKAPYPARTAVGVQLLNNFKVEITMRAVKHHE</sequence>
<dbReference type="Pfam" id="PF01042">
    <property type="entry name" value="Ribonuc_L-PSP"/>
    <property type="match status" value="1"/>
</dbReference>
<dbReference type="SUPFAM" id="SSF55298">
    <property type="entry name" value="YjgF-like"/>
    <property type="match status" value="1"/>
</dbReference>
<evidence type="ECO:0000256" key="1">
    <source>
        <dbReference type="ARBA" id="ARBA00010552"/>
    </source>
</evidence>
<dbReference type="Gene3D" id="3.30.1330.40">
    <property type="entry name" value="RutC-like"/>
    <property type="match status" value="1"/>
</dbReference>
<reference evidence="2 3" key="1">
    <citation type="submission" date="2018-11" db="EMBL/GenBank/DDBJ databases">
        <title>Vibrio ponticus strain CAIM 1751 pathogenic for the snapper Lutjanus guttatus.</title>
        <authorList>
            <person name="Soto-Rodriguez S."/>
            <person name="Lozano-Olvera R."/>
            <person name="Gomez-Gil B."/>
        </authorList>
    </citation>
    <scope>NUCLEOTIDE SEQUENCE [LARGE SCALE GENOMIC DNA]</scope>
    <source>
        <strain evidence="2 3">CAIM 1751</strain>
    </source>
</reference>
<dbReference type="PANTHER" id="PTHR11803">
    <property type="entry name" value="2-IMINOBUTANOATE/2-IMINOPROPANOATE DEAMINASE RIDA"/>
    <property type="match status" value="1"/>
</dbReference>
<dbReference type="AlphaFoldDB" id="A0A3N3E510"/>
<dbReference type="EMBL" id="RKIK01000006">
    <property type="protein sequence ID" value="ROV61690.1"/>
    <property type="molecule type" value="Genomic_DNA"/>
</dbReference>
<comment type="caution">
    <text evidence="2">The sequence shown here is derived from an EMBL/GenBank/DDBJ whole genome shotgun (WGS) entry which is preliminary data.</text>
</comment>
<protein>
    <submittedName>
        <fullName evidence="2">RidA family protein</fullName>
    </submittedName>
</protein>
<proteinExistence type="inferred from homology"/>
<organism evidence="2 3">
    <name type="scientific">Vibrio ponticus</name>
    <dbReference type="NCBI Taxonomy" id="265668"/>
    <lineage>
        <taxon>Bacteria</taxon>
        <taxon>Pseudomonadati</taxon>
        <taxon>Pseudomonadota</taxon>
        <taxon>Gammaproteobacteria</taxon>
        <taxon>Vibrionales</taxon>
        <taxon>Vibrionaceae</taxon>
        <taxon>Vibrio</taxon>
    </lineage>
</organism>
<dbReference type="OrthoDB" id="9803101at2"/>
<dbReference type="GO" id="GO:0019239">
    <property type="term" value="F:deaminase activity"/>
    <property type="evidence" value="ECO:0007669"/>
    <property type="project" value="TreeGrafter"/>
</dbReference>
<dbReference type="Proteomes" id="UP000278792">
    <property type="component" value="Unassembled WGS sequence"/>
</dbReference>
<evidence type="ECO:0000313" key="3">
    <source>
        <dbReference type="Proteomes" id="UP000278792"/>
    </source>
</evidence>
<dbReference type="InterPro" id="IPR006175">
    <property type="entry name" value="YjgF/YER057c/UK114"/>
</dbReference>
<dbReference type="CDD" id="cd00448">
    <property type="entry name" value="YjgF_YER057c_UK114_family"/>
    <property type="match status" value="1"/>
</dbReference>
<evidence type="ECO:0000313" key="2">
    <source>
        <dbReference type="EMBL" id="ROV61690.1"/>
    </source>
</evidence>
<dbReference type="PANTHER" id="PTHR11803:SF58">
    <property type="entry name" value="PROTEIN HMF1-RELATED"/>
    <property type="match status" value="1"/>
</dbReference>
<dbReference type="InterPro" id="IPR035959">
    <property type="entry name" value="RutC-like_sf"/>
</dbReference>
<accession>A0A3N3E510</accession>
<gene>
    <name evidence="2" type="ORF">EGH82_03755</name>
</gene>
<name>A0A3N3E510_9VIBR</name>
<comment type="similarity">
    <text evidence="1">Belongs to the RutC family.</text>
</comment>